<keyword evidence="1" id="KW-1133">Transmembrane helix</keyword>
<evidence type="ECO:0000313" key="3">
    <source>
        <dbReference type="Proteomes" id="UP001232725"/>
    </source>
</evidence>
<organism evidence="2 3">
    <name type="scientific">Arthrobacter horti</name>
    <dbReference type="NCBI Taxonomy" id="3068273"/>
    <lineage>
        <taxon>Bacteria</taxon>
        <taxon>Bacillati</taxon>
        <taxon>Actinomycetota</taxon>
        <taxon>Actinomycetes</taxon>
        <taxon>Micrococcales</taxon>
        <taxon>Micrococcaceae</taxon>
        <taxon>Arthrobacter</taxon>
    </lineage>
</organism>
<feature type="transmembrane region" description="Helical" evidence="1">
    <location>
        <begin position="215"/>
        <end position="235"/>
    </location>
</feature>
<dbReference type="Proteomes" id="UP001232725">
    <property type="component" value="Unassembled WGS sequence"/>
</dbReference>
<evidence type="ECO:0000256" key="1">
    <source>
        <dbReference type="SAM" id="Phobius"/>
    </source>
</evidence>
<gene>
    <name evidence="2" type="ORF">Q9R02_10455</name>
</gene>
<comment type="caution">
    <text evidence="2">The sequence shown here is derived from an EMBL/GenBank/DDBJ whole genome shotgun (WGS) entry which is preliminary data.</text>
</comment>
<keyword evidence="1" id="KW-0812">Transmembrane</keyword>
<evidence type="ECO:0008006" key="4">
    <source>
        <dbReference type="Google" id="ProtNLM"/>
    </source>
</evidence>
<protein>
    <recommendedName>
        <fullName evidence="4">Type II secretion system protein GspF domain-containing protein</fullName>
    </recommendedName>
</protein>
<dbReference type="RefSeq" id="WP_305996626.1">
    <property type="nucleotide sequence ID" value="NZ_JAVALS010000006.1"/>
</dbReference>
<proteinExistence type="predicted"/>
<keyword evidence="1" id="KW-0472">Membrane</keyword>
<keyword evidence="3" id="KW-1185">Reference proteome</keyword>
<accession>A0ABT9IPT3</accession>
<sequence length="251" mass="26145">MACLLISALLLLGPGPGHRLRFRLPSSAERLRPAFLPKRPALPARAPGRAAELETMAALVQYLASLLVSGRPAAQAWKELDVFHRSQAMAEGTGPTEEPVLVLLGVASRAAELGGSPAQAIRRALAERAFRAGTSSAMPECWERIALCVRASELSGCPLAALLTRLALDLEHSADAEGARQAALAGPKASVALLAWLPFLGLGLGLLLGVDPVEIIIVSPAGLASVVAGLILWAVGRLWSRALVTAAEGRS</sequence>
<evidence type="ECO:0000313" key="2">
    <source>
        <dbReference type="EMBL" id="MDP5227575.1"/>
    </source>
</evidence>
<feature type="transmembrane region" description="Helical" evidence="1">
    <location>
        <begin position="189"/>
        <end position="208"/>
    </location>
</feature>
<dbReference type="EMBL" id="JAVALS010000006">
    <property type="protein sequence ID" value="MDP5227575.1"/>
    <property type="molecule type" value="Genomic_DNA"/>
</dbReference>
<name>A0ABT9IPT3_9MICC</name>
<reference evidence="2 3" key="1">
    <citation type="submission" date="2023-08" db="EMBL/GenBank/DDBJ databases">
        <title>Arthrobacter horti sp. nov., isolated from forest soil.</title>
        <authorList>
            <person name="Park M."/>
        </authorList>
    </citation>
    <scope>NUCLEOTIDE SEQUENCE [LARGE SCALE GENOMIC DNA]</scope>
    <source>
        <strain evidence="2 3">YJM1</strain>
    </source>
</reference>